<dbReference type="PANTHER" id="PTHR30143">
    <property type="entry name" value="ACID HYDRATASE"/>
    <property type="match status" value="1"/>
</dbReference>
<comment type="caution">
    <text evidence="1">The sequence shown here is derived from an EMBL/GenBank/DDBJ whole genome shotgun (WGS) entry which is preliminary data.</text>
</comment>
<dbReference type="EC" id="4.2.1.80" evidence="1"/>
<dbReference type="GO" id="GO:0008684">
    <property type="term" value="F:2-oxopent-4-enoate hydratase activity"/>
    <property type="evidence" value="ECO:0007669"/>
    <property type="project" value="UniProtKB-EC"/>
</dbReference>
<dbReference type="Gene3D" id="3.90.850.10">
    <property type="entry name" value="Fumarylacetoacetase-like, C-terminal domain"/>
    <property type="match status" value="1"/>
</dbReference>
<keyword evidence="2" id="KW-1185">Reference proteome</keyword>
<reference evidence="1 2" key="1">
    <citation type="submission" date="2020-08" db="EMBL/GenBank/DDBJ databases">
        <title>Genomic Encyclopedia of Type Strains, Phase IV (KMG-IV): sequencing the most valuable type-strain genomes for metagenomic binning, comparative biology and taxonomic classification.</title>
        <authorList>
            <person name="Goeker M."/>
        </authorList>
    </citation>
    <scope>NUCLEOTIDE SEQUENCE [LARGE SCALE GENOMIC DNA]</scope>
    <source>
        <strain evidence="1 2">DSM 24163</strain>
    </source>
</reference>
<sequence length="273" mass="28420">MSTDTIQGKDAAAAIAARFVAARLEARALSDFPGELPDDLESAYRIQDAAIARFPDRVVGWKVGYVAPERRDASGDERIVGPVFAGGLWMASDSTAFPVFVGGFAAVEAEYVARLAFDAPPEKLHWSADEAAELTAALHTGIETAGSPLASINVIGPRAVVPDFGNNAGLILGPEIEGWRTRALTSMACDCAIDDRIVGRGGAMTLSGGPMGALAFALARNARRGRPLRAGDLVTTGAATGIHDIVAGQSAWVDFGIDGRLHCHAVARTPAEG</sequence>
<evidence type="ECO:0000313" key="1">
    <source>
        <dbReference type="EMBL" id="MBB5208934.1"/>
    </source>
</evidence>
<proteinExistence type="predicted"/>
<dbReference type="GO" id="GO:0005737">
    <property type="term" value="C:cytoplasm"/>
    <property type="evidence" value="ECO:0007669"/>
    <property type="project" value="TreeGrafter"/>
</dbReference>
<evidence type="ECO:0000313" key="2">
    <source>
        <dbReference type="Proteomes" id="UP000521199"/>
    </source>
</evidence>
<dbReference type="SUPFAM" id="SSF56529">
    <property type="entry name" value="FAH"/>
    <property type="match status" value="1"/>
</dbReference>
<keyword evidence="1" id="KW-0456">Lyase</keyword>
<protein>
    <submittedName>
        <fullName evidence="1">2-keto-4-pentenoate hydratase</fullName>
        <ecNumber evidence="1">4.2.1.80</ecNumber>
    </submittedName>
</protein>
<dbReference type="PANTHER" id="PTHR30143:SF0">
    <property type="entry name" value="2-KETO-4-PENTENOATE HYDRATASE"/>
    <property type="match status" value="1"/>
</dbReference>
<dbReference type="RefSeq" id="WP_183961478.1">
    <property type="nucleotide sequence ID" value="NZ_JACHHP010000004.1"/>
</dbReference>
<accession>A0A7W8D6Q0</accession>
<organism evidence="1 2">
    <name type="scientific">Chiayiivirga flava</name>
    <dbReference type="NCBI Taxonomy" id="659595"/>
    <lineage>
        <taxon>Bacteria</taxon>
        <taxon>Pseudomonadati</taxon>
        <taxon>Pseudomonadota</taxon>
        <taxon>Gammaproteobacteria</taxon>
        <taxon>Lysobacterales</taxon>
        <taxon>Lysobacteraceae</taxon>
        <taxon>Chiayiivirga</taxon>
    </lineage>
</organism>
<gene>
    <name evidence="1" type="ORF">HNQ52_002484</name>
</gene>
<dbReference type="InterPro" id="IPR036663">
    <property type="entry name" value="Fumarylacetoacetase_C_sf"/>
</dbReference>
<dbReference type="InterPro" id="IPR050772">
    <property type="entry name" value="Hydratase-Decarb/MhpD_sf"/>
</dbReference>
<dbReference type="AlphaFoldDB" id="A0A7W8D6Q0"/>
<dbReference type="Proteomes" id="UP000521199">
    <property type="component" value="Unassembled WGS sequence"/>
</dbReference>
<name>A0A7W8D6Q0_9GAMM</name>
<dbReference type="EMBL" id="JACHHP010000004">
    <property type="protein sequence ID" value="MBB5208934.1"/>
    <property type="molecule type" value="Genomic_DNA"/>
</dbReference>